<reference evidence="3" key="4">
    <citation type="submission" date="2024-02" db="EMBL/GenBank/DDBJ databases">
        <title>Comparative genomics of Cryptococcus and Kwoniella reveals pathogenesis evolution and contrasting modes of karyotype evolution via chromosome fusion or intercentromeric recombination.</title>
        <authorList>
            <person name="Coelho M.A."/>
            <person name="David-Palma M."/>
            <person name="Shea T."/>
            <person name="Bowers K."/>
            <person name="McGinley-Smith S."/>
            <person name="Mohammad A.W."/>
            <person name="Gnirke A."/>
            <person name="Yurkov A.M."/>
            <person name="Nowrousian M."/>
            <person name="Sun S."/>
            <person name="Cuomo C.A."/>
            <person name="Heitman J."/>
        </authorList>
    </citation>
    <scope>NUCLEOTIDE SEQUENCE</scope>
    <source>
        <strain evidence="3">CBS 10118</strain>
    </source>
</reference>
<feature type="compositionally biased region" description="Basic and acidic residues" evidence="1">
    <location>
        <begin position="230"/>
        <end position="245"/>
    </location>
</feature>
<feature type="compositionally biased region" description="Low complexity" evidence="1">
    <location>
        <begin position="11"/>
        <end position="20"/>
    </location>
</feature>
<feature type="compositionally biased region" description="Basic residues" evidence="1">
    <location>
        <begin position="1"/>
        <end position="10"/>
    </location>
</feature>
<feature type="compositionally biased region" description="Low complexity" evidence="1">
    <location>
        <begin position="47"/>
        <end position="59"/>
    </location>
</feature>
<dbReference type="GeneID" id="30209063"/>
<feature type="region of interest" description="Disordered" evidence="1">
    <location>
        <begin position="195"/>
        <end position="260"/>
    </location>
</feature>
<evidence type="ECO:0000256" key="1">
    <source>
        <dbReference type="SAM" id="MobiDB-lite"/>
    </source>
</evidence>
<dbReference type="RefSeq" id="XP_019048042.1">
    <property type="nucleotide sequence ID" value="XM_019191294.1"/>
</dbReference>
<feature type="region of interest" description="Disordered" evidence="1">
    <location>
        <begin position="124"/>
        <end position="151"/>
    </location>
</feature>
<dbReference type="Proteomes" id="UP000092730">
    <property type="component" value="Chromosome 1"/>
</dbReference>
<feature type="compositionally biased region" description="Acidic residues" evidence="1">
    <location>
        <begin position="31"/>
        <end position="41"/>
    </location>
</feature>
<accession>A0A1B9G7I6</accession>
<evidence type="ECO:0000313" key="3">
    <source>
        <dbReference type="EMBL" id="WVW79322.1"/>
    </source>
</evidence>
<dbReference type="EMBL" id="KI894020">
    <property type="protein sequence ID" value="OCF26972.1"/>
    <property type="molecule type" value="Genomic_DNA"/>
</dbReference>
<evidence type="ECO:0000313" key="2">
    <source>
        <dbReference type="EMBL" id="OCF26972.1"/>
    </source>
</evidence>
<feature type="compositionally biased region" description="Low complexity" evidence="1">
    <location>
        <begin position="209"/>
        <end position="229"/>
    </location>
</feature>
<dbReference type="EMBL" id="CP144541">
    <property type="protein sequence ID" value="WVW79322.1"/>
    <property type="molecule type" value="Genomic_DNA"/>
</dbReference>
<protein>
    <submittedName>
        <fullName evidence="2">Uncharacterized protein</fullName>
    </submittedName>
</protein>
<dbReference type="VEuPathDB" id="FungiDB:I302_04664"/>
<keyword evidence="4" id="KW-1185">Reference proteome</keyword>
<name>A0A1B9G7I6_9TREE</name>
<feature type="compositionally biased region" description="Basic residues" evidence="1">
    <location>
        <begin position="195"/>
        <end position="205"/>
    </location>
</feature>
<organism evidence="2">
    <name type="scientific">Kwoniella bestiolae CBS 10118</name>
    <dbReference type="NCBI Taxonomy" id="1296100"/>
    <lineage>
        <taxon>Eukaryota</taxon>
        <taxon>Fungi</taxon>
        <taxon>Dikarya</taxon>
        <taxon>Basidiomycota</taxon>
        <taxon>Agaricomycotina</taxon>
        <taxon>Tremellomycetes</taxon>
        <taxon>Tremellales</taxon>
        <taxon>Cryptococcaceae</taxon>
        <taxon>Kwoniella</taxon>
    </lineage>
</organism>
<reference evidence="3" key="2">
    <citation type="submission" date="2013-07" db="EMBL/GenBank/DDBJ databases">
        <authorList>
            <consortium name="The Broad Institute Genome Sequencing Platform"/>
            <person name="Cuomo C."/>
            <person name="Litvintseva A."/>
            <person name="Chen Y."/>
            <person name="Heitman J."/>
            <person name="Sun S."/>
            <person name="Springer D."/>
            <person name="Dromer F."/>
            <person name="Young S.K."/>
            <person name="Zeng Q."/>
            <person name="Gargeya S."/>
            <person name="Fitzgerald M."/>
            <person name="Abouelleil A."/>
            <person name="Alvarado L."/>
            <person name="Berlin A.M."/>
            <person name="Chapman S.B."/>
            <person name="Dewar J."/>
            <person name="Goldberg J."/>
            <person name="Griggs A."/>
            <person name="Gujja S."/>
            <person name="Hansen M."/>
            <person name="Howarth C."/>
            <person name="Imamovic A."/>
            <person name="Larimer J."/>
            <person name="McCowan C."/>
            <person name="Murphy C."/>
            <person name="Pearson M."/>
            <person name="Priest M."/>
            <person name="Roberts A."/>
            <person name="Saif S."/>
            <person name="Shea T."/>
            <person name="Sykes S."/>
            <person name="Wortman J."/>
            <person name="Nusbaum C."/>
            <person name="Birren B."/>
        </authorList>
    </citation>
    <scope>NUCLEOTIDE SEQUENCE</scope>
    <source>
        <strain evidence="3">CBS 10118</strain>
    </source>
</reference>
<proteinExistence type="predicted"/>
<feature type="region of interest" description="Disordered" evidence="1">
    <location>
        <begin position="1"/>
        <end position="59"/>
    </location>
</feature>
<evidence type="ECO:0000313" key="4">
    <source>
        <dbReference type="Proteomes" id="UP000092730"/>
    </source>
</evidence>
<dbReference type="KEGG" id="kbi:30209063"/>
<reference evidence="2" key="1">
    <citation type="submission" date="2013-07" db="EMBL/GenBank/DDBJ databases">
        <title>The Genome Sequence of Cryptococcus bestiolae CBS10118.</title>
        <authorList>
            <consortium name="The Broad Institute Genome Sequencing Platform"/>
            <person name="Cuomo C."/>
            <person name="Litvintseva A."/>
            <person name="Chen Y."/>
            <person name="Heitman J."/>
            <person name="Sun S."/>
            <person name="Springer D."/>
            <person name="Dromer F."/>
            <person name="Young S.K."/>
            <person name="Zeng Q."/>
            <person name="Gargeya S."/>
            <person name="Fitzgerald M."/>
            <person name="Abouelleil A."/>
            <person name="Alvarado L."/>
            <person name="Berlin A.M."/>
            <person name="Chapman S.B."/>
            <person name="Dewar J."/>
            <person name="Goldberg J."/>
            <person name="Griggs A."/>
            <person name="Gujja S."/>
            <person name="Hansen M."/>
            <person name="Howarth C."/>
            <person name="Imamovic A."/>
            <person name="Larimer J."/>
            <person name="McCowan C."/>
            <person name="Murphy C."/>
            <person name="Pearson M."/>
            <person name="Priest M."/>
            <person name="Roberts A."/>
            <person name="Saif S."/>
            <person name="Shea T."/>
            <person name="Sykes S."/>
            <person name="Wortman J."/>
            <person name="Nusbaum C."/>
            <person name="Birren B."/>
        </authorList>
    </citation>
    <scope>NUCLEOTIDE SEQUENCE [LARGE SCALE GENOMIC DNA]</scope>
    <source>
        <strain evidence="2">CBS 10118</strain>
    </source>
</reference>
<gene>
    <name evidence="2" type="ORF">I302_04664</name>
    <name evidence="3" type="ORF">I302_101290</name>
</gene>
<reference evidence="2" key="3">
    <citation type="submission" date="2014-01" db="EMBL/GenBank/DDBJ databases">
        <title>Evolution of pathogenesis and genome organization in the Tremellales.</title>
        <authorList>
            <person name="Cuomo C."/>
            <person name="Litvintseva A."/>
            <person name="Heitman J."/>
            <person name="Chen Y."/>
            <person name="Sun S."/>
            <person name="Springer D."/>
            <person name="Dromer F."/>
            <person name="Young S."/>
            <person name="Zeng Q."/>
            <person name="Chapman S."/>
            <person name="Gujja S."/>
            <person name="Saif S."/>
            <person name="Birren B."/>
        </authorList>
    </citation>
    <scope>NUCLEOTIDE SEQUENCE</scope>
    <source>
        <strain evidence="2">CBS 10118</strain>
    </source>
</reference>
<dbReference type="AlphaFoldDB" id="A0A1B9G7I6"/>
<sequence>MGMRRSRVQLRRSSSSEGSGCRNPYVLDKKDEEEDSSDELDLGQPPSSSSTRSRGSTSSVDLMTLSALAIQESSGSPLSFNRTHTLRSSISSTTSQMIRTPTFTAYGGTSNAFRDLVISTSPDILSQPFSTSRRSHSKTPEGDDGDTEMQGRWKDAIIISDESDEDGPILIETGEEDINMRDGEGADTAIPKRINKQKATRRAGKRIISTRSTSTTFKSSTTGSVSSKTRQVDEAGKKSRKDTSLRRSRRLRSKDEEGAK</sequence>